<evidence type="ECO:0000256" key="1">
    <source>
        <dbReference type="ARBA" id="ARBA00022729"/>
    </source>
</evidence>
<feature type="domain" description="Bacterial Ig" evidence="3">
    <location>
        <begin position="2846"/>
        <end position="2924"/>
    </location>
</feature>
<feature type="domain" description="Bacterial Ig" evidence="3">
    <location>
        <begin position="1124"/>
        <end position="1202"/>
    </location>
</feature>
<sequence length="4058" mass="402613">MNKDDVAAIGREANNAVITLKNGEKIIVENFFTDASAQTENSLVFEDDQQKLLWAQFTDANGAVLENIELSYINSIEPLLYHDASIPWAWLALPIAAGGVIAWAASDDDDDKNDNTTPNIDTQAPDAPIVKPVNGKDPITGTAEPGSTVTVTYPDGSTETVVAGPDGSWSVPNPGLGDGDQVKVTATDPAGNTSPPTNVIVDAVAPAAPIINPINSTDPISGSAEPGSTVTVTYPDGTTETVVAGPDGSWSVANPGLGDGDQIKATATDPAGNTSPPTTAVVDLGDTTAPAAPVINPVNGTDPITGSAEPGSTVKVTFPDGSTETVVAGSNGSWSVANPGNLDDGDQVKATATDAAGNTSVPATAVVELIDTTAPAAPVINPVNGTDPITGSAEPGSTVKVTFPDGSTETVVAGSNGSWSVANPGNLDDGDEVKATATDAAGNTSVPATAVVELIDTTAPAAPVINPVNGTDPITGSAEPGSTVKVTFPDGSTETVVAGSNGSWSVANPGNLDDGDQVKATATDAAGNTSVPATAVVELIDTTAPAAPVINPVNGIDPITGSAEPGSTVKVTFPDGSTETVVAGSNGSWSVANPGNLDDGDQVKATATDAAGNTSVPATAVVELIDTTAPAAPVINPVNGTDPITGTAEPGSTVKVTFPDGSTETVVAGSNGSWSVANPGNLDDGDEVKATATDAAGNTSVPATAVVELIDTTAPAAPVINPVNGTDPITGTAEPGSTVTVTYPDGSTEDVVAGPDGSWTVPNPGNLGDGDEVKATATDPAGNTSPETVATVDATAPTAPLVDPVNATDPITGTAEPGSTVTVTYPDGSTEDVVAGPDGSWTVPNPGNLGDGDEVKVTATDAAGNTSPETVATVDAVAPAAPLIDPVNATDPITGTAEPGSTVTVTYPDGSTEDVVAGPDGSWTVPNPGNLGDGDEVKATATDAAGNTSPETVATVDAVAPTAPLVDPVNATDPITGTAEPGSTVTVTYPDGSTEDVVAGPDGSWTVVNPGNLGDGDEVKVTATDAAGNTSPETVAIVDATAPTAPLIDPVNATDPITGTAEPGSTVTVTYPDGSTEDVVAGPDGSWTVVNPGNLVDGDEVKATATDAAGNTSPETVATVDAVAPAAPLIDPVNATDPITGTAEPGSTVTVTYPDGSTEDVVAGPDGSWTVVNPGNLGDGDEVKATATDAAGNTSPETVATVDAVAPTAPLVDPVNATDPITGTAEPGSTVTVTYPDGSTEDVVAGPDGSWTVPNPGNLSDGDEVKATATDAAGNTSPETVATVDAVAPAAPLINPVNATDPITGTAEPGSTVTVTYPDGSSVDTLVNPDGTWSVSNPGNLVDGDEVKATATDAAGNTSPETVATVDAVAPAAPLVDPVNATDSITGTAEPGSTVTVTYPDGSTEDVVAGPDGSWTVPNPGNLGDGDEVKVTATDAAGNTSSETVATVDAVAPAAPLVDPVNATDPITGTAEPGSTVTVTYPDGSTEDVVAGPDGSWTVPNLGNLGDGDEVKATATDAAGNTSPETVAIVDATAPAAPVVDPVNATDPITGTAEPGSTVTVTYPDGSTEDVVAGPDGSWTVPNLGNLGDGDEVKATATDAAGNTSPETVAIVDATAPAAPVVDPVNATDPITGTAEPGSTVTVTYPDGSTEDVVAGPDGSWTVPNPGNLGDGDEVKATATDAAGNTSPETVATVDAVAPAAPLVDPVNATDPITGTAEPGSTVTVTYPDGSTEDVVAGPDGSWTVVNPGNLGDGDEVKATATDAAGNTSPETVAIVDAVAPAAPLIDPVNATDPITGTAEPGSTVTVTYPDGSTEDVVAGPDGSWTVPNPGNLGDGDEVKATATDAAGNTSPETVATVDAVAPAAPLVDPVNATDPITGTAEPGSTVTVTYPDGSTEDVVAGPDGSWTVPNPGNLGDGDEVKATATDAAGNTSPETVATVDAVAPTAPLVDPVNATDPITGTAEPGSTVTVTYPDGSTEDVVAGPDGSWTVVNPGNLGDGDQVKVTATDAAGNTSPETVATVDATAPAAPLIDPVNATDPITGSAEPGSTVTVTYPDGSTEDVVAGPDGSWTVVNPGNLVDGDEVKATATDAAGNTSPETVATVDAVAPTAPLVDPVNATDPITGTAEPGSTVTVTYPDGSTEDVVAGPDGSWTVVNPGNLGDGDQVKVTATDAAGNTSPETVATVDATAPTAPLVDPVNATDPITGTAEPGSTVTVTYPDGSTEDVVAGPDGSWTVVNPGNLGDGDEVKVTATDAAGNTSPETVATVDAVAPAAPLVDPVNATDPITGTAEPGSTVTVTYPDGSTEDVVAGPDGSWTVPNPGNLGDGDEVKVTATDAAGNTSPETVATVDAVAPAAPLIDPVNATDPITGTAEPGSTVTVTYPDGSTEDVVAGPDGSWTVPNPGNLGDGDEVKATATDAAGNTSPETVATVDAVAPTAPLVDPVNATDPITGTAEPGSTVTVTYPDGSTEDVVAGPDGSWTVVNPGNLGDGDEVKVTATDAAGNTSPETVAIVDATAPTAPLIDPVNATDPITGTAEPGSTVTVTYPDGSTEDVVAGPDGSWTVVNPGNLVDGDEVKATATDAAGNTSPETVATVDAVAPAAPLIDPVNATDPITGTAEPGSTVTVTYPDGSTEDVVAGPDGSWTVVNPGNLGDGDEVKATATDAAGNTSPETVATVDAVAPTAPLVDPVNATDPITGTAEPGSTVTVTYPDGSTEDVVAGPDGSWTVVNPGNLGDGDEVKATATDAAGNTSPETVATVDAVAPAAPLIDPVNATDPITGTAEPGSTVTVTYPDGSTEDVVAGPDGSWTVPNPGNLGDGDEVKVTATDAAGNTSPETVAIVDAVAPAAPLIDPVNATDPITGTAEPGSTVTVTYPDGSTEDVVAGPDGSWTVVNPGNLGDGDEVKATATDAAGNTSPETVATVDAVAPAAPLIDPVNATDPITGTAEPGSTVTVTYPDGSSVDTLVNPDGTWSVSNPGNLVDGDEVKAIATDPAGNPSDTTTAVVDLAPIVDGLTTTFILETDTANGVPASGFTTTITDSNDDLITRDNTPTAVNGELSNALAAGEMLQISKDGGVTWDDVSSLVGTSWSYTLSDVYTADTTLNFKLRVRNESGASSDLSTEDRTVVIDVTSPDAPTIAPVIDTQTDSSVSNNFSHSTYGLLEAGTTIALINDVNNNGMWQEGIDTVIASAIVNSDGTWSIDTTLPDGALNLAFMVWDKAGNISSLSPITHTGVGSSTTGSNETLTGWGGTATNTSDGMNLAAVALSSDGNWNFFQGVTAPNGTNAYAGRIYEIKGDEYTSTYLAQPTVANGAGGGLNGGATTYGHSLTSAVFLDINRDGLMDVMSQVSDYTTGPTTRSTAYWVAQEDGSYQPMVLVKGQLNHLGAVVAYDRTGDGYLDFVFGDSAPDSMTFIKNENGILSVENGNGSGGAYDLPPSKAFVVENGLGTGTVSGTALPNNFNMFKNISGVDLDNNGAVDLLAHVSYNDASRVGNLSRGLGILYNSGGSDGFTYINKPNVYLNDGGSQDAPNLLTSMTYADFNGDGWLDLYINKGSKGNANSDESRIYLNDGKGQLNATDADALWFGDNSPGGTSFAVDWNLDGKVDIVEIPVAGVGTAFAPTLYTNTGTNVWGATGSVTTLGAVYSDITGAVAVDYDWDGSVDLVLYRSGVNAQVGATDNSAPTVLIHNTNVAADGTSLHIRILDGMGFNSYYGNTVKLYNSAGELVSTQVINAQSSASTDSTGIVNFYGLDPNDTYSVQLLRNINGTIDNVAGVANLGGYANNTINQSWTDIKAGKANEAIILTAESDTAVNNSQDIATGIVGTGYNDHFYASLGNDHYNGGGGWEIDAAGNKTWVADGGLDVLDYSKLNTNITVDMLAGTVTKVIAGVTTTDTFVNIEKIIAGSGDSIFNSSTANEVFSGGAGNDTYNLAGVGGGQDTIYLALLNAADATGGNGTDVVNGFHVGQVSSDVDADIIDIHELLSDYNGTAGLYTDSDGVKLDYASSTLNDYLKVSNDGTNTSIAIDRDGGGDQFTTVLTLNGVQTDLVELLYNNQLVI</sequence>
<evidence type="ECO:0000256" key="2">
    <source>
        <dbReference type="SAM" id="MobiDB-lite"/>
    </source>
</evidence>
<dbReference type="EMBL" id="CP016895">
    <property type="protein sequence ID" value="AOA59320.1"/>
    <property type="molecule type" value="Genomic_DNA"/>
</dbReference>
<dbReference type="InterPro" id="IPR041498">
    <property type="entry name" value="Big_6"/>
</dbReference>
<evidence type="ECO:0000313" key="5">
    <source>
        <dbReference type="EMBL" id="AOA59320.1"/>
    </source>
</evidence>
<feature type="domain" description="Bacterial Ig" evidence="3">
    <location>
        <begin position="1288"/>
        <end position="1366"/>
    </location>
</feature>
<dbReference type="KEGG" id="ala:BFG52_13780"/>
<evidence type="ECO:0008006" key="7">
    <source>
        <dbReference type="Google" id="ProtNLM"/>
    </source>
</evidence>
<evidence type="ECO:0000259" key="4">
    <source>
        <dbReference type="Pfam" id="PF22783"/>
    </source>
</evidence>
<accession>A0A1B2M297</accession>
<dbReference type="InterPro" id="IPR028994">
    <property type="entry name" value="Integrin_alpha_N"/>
</dbReference>
<feature type="domain" description="Bacterial Ig" evidence="3">
    <location>
        <begin position="374"/>
        <end position="452"/>
    </location>
</feature>
<feature type="domain" description="Bacterial Ig" evidence="3">
    <location>
        <begin position="2272"/>
        <end position="2350"/>
    </location>
</feature>
<feature type="domain" description="Bacterial Ig" evidence="3">
    <location>
        <begin position="629"/>
        <end position="707"/>
    </location>
</feature>
<feature type="domain" description="Bacterial Ig" evidence="3">
    <location>
        <begin position="2108"/>
        <end position="2186"/>
    </location>
</feature>
<keyword evidence="1" id="KW-0732">Signal</keyword>
<feature type="domain" description="Bacterial Ig" evidence="3">
    <location>
        <begin position="2518"/>
        <end position="2596"/>
    </location>
</feature>
<feature type="domain" description="Bacterial Ig" evidence="3">
    <location>
        <begin position="2764"/>
        <end position="2840"/>
    </location>
</feature>
<feature type="domain" description="Bacterial Ig" evidence="3">
    <location>
        <begin position="1698"/>
        <end position="1774"/>
    </location>
</feature>
<feature type="domain" description="Bacterial Ig" evidence="3">
    <location>
        <begin position="2928"/>
        <end position="3006"/>
    </location>
</feature>
<feature type="domain" description="Bacterial Ig" evidence="3">
    <location>
        <begin position="124"/>
        <end position="201"/>
    </location>
</feature>
<feature type="domain" description="Bacterial Ig" evidence="3">
    <location>
        <begin position="2026"/>
        <end position="2104"/>
    </location>
</feature>
<feature type="region of interest" description="Disordered" evidence="2">
    <location>
        <begin position="108"/>
        <end position="133"/>
    </location>
</feature>
<proteinExistence type="predicted"/>
<feature type="domain" description="Bacterial Ig" evidence="3">
    <location>
        <begin position="1534"/>
        <end position="1610"/>
    </location>
</feature>
<dbReference type="InterPro" id="IPR013783">
    <property type="entry name" value="Ig-like_fold"/>
</dbReference>
<reference evidence="5 6" key="1">
    <citation type="submission" date="2016-08" db="EMBL/GenBank/DDBJ databases">
        <authorList>
            <person name="Seilhamer J.J."/>
        </authorList>
    </citation>
    <scope>NUCLEOTIDE SEQUENCE [LARGE SCALE GENOMIC DNA]</scope>
    <source>
        <strain evidence="5 6">BRTC-1</strain>
    </source>
</reference>
<gene>
    <name evidence="5" type="ORF">BFG52_13780</name>
</gene>
<feature type="domain" description="Bacterial Ig" evidence="3">
    <location>
        <begin position="205"/>
        <end position="282"/>
    </location>
</feature>
<dbReference type="InterPro" id="IPR048051">
    <property type="entry name" value="BapA-like_prefix-like"/>
</dbReference>
<keyword evidence="6" id="KW-1185">Reference proteome</keyword>
<dbReference type="Pfam" id="PF17936">
    <property type="entry name" value="Big_6"/>
    <property type="match status" value="35"/>
</dbReference>
<feature type="domain" description="Bacterial Ig" evidence="3">
    <location>
        <begin position="2436"/>
        <end position="2512"/>
    </location>
</feature>
<name>A0A1B2M297_9GAMM</name>
<feature type="domain" description="Biofilm-associated protein BapA-like prefix-like" evidence="4">
    <location>
        <begin position="2"/>
        <end position="90"/>
    </location>
</feature>
<dbReference type="Pfam" id="PF22783">
    <property type="entry name" value="BapA_N"/>
    <property type="match status" value="1"/>
</dbReference>
<dbReference type="SUPFAM" id="SSF69318">
    <property type="entry name" value="Integrin alpha N-terminal domain"/>
    <property type="match status" value="1"/>
</dbReference>
<feature type="domain" description="Bacterial Ig" evidence="3">
    <location>
        <begin position="2190"/>
        <end position="2268"/>
    </location>
</feature>
<dbReference type="Gene3D" id="2.60.40.10">
    <property type="entry name" value="Immunoglobulins"/>
    <property type="match status" value="35"/>
</dbReference>
<feature type="domain" description="Bacterial Ig" evidence="3">
    <location>
        <begin position="878"/>
        <end position="956"/>
    </location>
</feature>
<dbReference type="InterPro" id="IPR019960">
    <property type="entry name" value="T1SS_VCA0849"/>
</dbReference>
<organism evidence="5 6">
    <name type="scientific">Acinetobacter larvae</name>
    <dbReference type="NCBI Taxonomy" id="1789224"/>
    <lineage>
        <taxon>Bacteria</taxon>
        <taxon>Pseudomonadati</taxon>
        <taxon>Pseudomonadota</taxon>
        <taxon>Gammaproteobacteria</taxon>
        <taxon>Moraxellales</taxon>
        <taxon>Moraxellaceae</taxon>
        <taxon>Acinetobacter</taxon>
    </lineage>
</organism>
<feature type="domain" description="Bacterial Ig" evidence="3">
    <location>
        <begin position="1370"/>
        <end position="1448"/>
    </location>
</feature>
<feature type="domain" description="Bacterial Ig" evidence="3">
    <location>
        <begin position="1452"/>
        <end position="1528"/>
    </location>
</feature>
<dbReference type="NCBIfam" id="TIGR03661">
    <property type="entry name" value="T1SS_VCA0849"/>
    <property type="match status" value="1"/>
</dbReference>
<dbReference type="InterPro" id="IPR011049">
    <property type="entry name" value="Serralysin-like_metalloprot_C"/>
</dbReference>
<feature type="domain" description="Bacterial Ig" evidence="3">
    <location>
        <begin position="1862"/>
        <end position="1940"/>
    </location>
</feature>
<feature type="domain" description="Bacterial Ig" evidence="3">
    <location>
        <begin position="1944"/>
        <end position="2022"/>
    </location>
</feature>
<feature type="domain" description="Bacterial Ig" evidence="3">
    <location>
        <begin position="960"/>
        <end position="1036"/>
    </location>
</feature>
<dbReference type="NCBIfam" id="NF033510">
    <property type="entry name" value="Ca_tandemer"/>
    <property type="match status" value="35"/>
</dbReference>
<feature type="region of interest" description="Disordered" evidence="2">
    <location>
        <begin position="799"/>
        <end position="819"/>
    </location>
</feature>
<evidence type="ECO:0000259" key="3">
    <source>
        <dbReference type="Pfam" id="PF17936"/>
    </source>
</evidence>
<feature type="domain" description="Bacterial Ig" evidence="3">
    <location>
        <begin position="459"/>
        <end position="537"/>
    </location>
</feature>
<feature type="domain" description="Bacterial Ig" evidence="3">
    <location>
        <begin position="1780"/>
        <end position="1858"/>
    </location>
</feature>
<evidence type="ECO:0000313" key="6">
    <source>
        <dbReference type="Proteomes" id="UP000093391"/>
    </source>
</evidence>
<feature type="domain" description="Bacterial Ig" evidence="3">
    <location>
        <begin position="796"/>
        <end position="874"/>
    </location>
</feature>
<dbReference type="SUPFAM" id="SSF51120">
    <property type="entry name" value="beta-Roll"/>
    <property type="match status" value="1"/>
</dbReference>
<feature type="domain" description="Bacterial Ig" evidence="3">
    <location>
        <begin position="2682"/>
        <end position="2760"/>
    </location>
</feature>
<feature type="domain" description="Bacterial Ig" evidence="3">
    <location>
        <begin position="1042"/>
        <end position="1120"/>
    </location>
</feature>
<feature type="domain" description="Bacterial Ig" evidence="3">
    <location>
        <begin position="289"/>
        <end position="367"/>
    </location>
</feature>
<feature type="domain" description="Bacterial Ig" evidence="3">
    <location>
        <begin position="544"/>
        <end position="622"/>
    </location>
</feature>
<dbReference type="STRING" id="1789224.BFG52_13780"/>
<dbReference type="Proteomes" id="UP000093391">
    <property type="component" value="Chromosome"/>
</dbReference>
<dbReference type="InterPro" id="IPR013517">
    <property type="entry name" value="FG-GAP"/>
</dbReference>
<feature type="region of interest" description="Disordered" evidence="2">
    <location>
        <begin position="292"/>
        <end position="311"/>
    </location>
</feature>
<feature type="domain" description="Bacterial Ig" evidence="3">
    <location>
        <begin position="1616"/>
        <end position="1694"/>
    </location>
</feature>
<feature type="domain" description="Bacterial Ig" evidence="3">
    <location>
        <begin position="1206"/>
        <end position="1284"/>
    </location>
</feature>
<protein>
    <recommendedName>
        <fullName evidence="7">BapA prefix-like domain-containing protein</fullName>
    </recommendedName>
</protein>
<dbReference type="Pfam" id="PF13517">
    <property type="entry name" value="FG-GAP_3"/>
    <property type="match status" value="1"/>
</dbReference>
<feature type="domain" description="Bacterial Ig" evidence="3">
    <location>
        <begin position="2354"/>
        <end position="2432"/>
    </location>
</feature>
<feature type="domain" description="Bacterial Ig" evidence="3">
    <location>
        <begin position="2600"/>
        <end position="2678"/>
    </location>
</feature>
<feature type="domain" description="Bacterial Ig" evidence="3">
    <location>
        <begin position="714"/>
        <end position="792"/>
    </location>
</feature>